<feature type="domain" description="Ubiquitin-like" evidence="8">
    <location>
        <begin position="2"/>
        <end position="77"/>
    </location>
</feature>
<dbReference type="InterPro" id="IPR044635">
    <property type="entry name" value="UBP14-like"/>
</dbReference>
<comment type="similarity">
    <text evidence="2">Belongs to the peptidase C19 family. USP14/UBP6 subfamily.</text>
</comment>
<name>A0A8D8UWU3_9HEMI</name>
<evidence type="ECO:0000256" key="1">
    <source>
        <dbReference type="ARBA" id="ARBA00000707"/>
    </source>
</evidence>
<evidence type="ECO:0000259" key="9">
    <source>
        <dbReference type="PROSITE" id="PS50235"/>
    </source>
</evidence>
<dbReference type="InterPro" id="IPR001394">
    <property type="entry name" value="Peptidase_C19_UCH"/>
</dbReference>
<dbReference type="GO" id="GO:0061136">
    <property type="term" value="P:regulation of proteasomal protein catabolic process"/>
    <property type="evidence" value="ECO:0007669"/>
    <property type="project" value="TreeGrafter"/>
</dbReference>
<dbReference type="PANTHER" id="PTHR43982">
    <property type="entry name" value="UBIQUITIN CARBOXYL-TERMINAL HYDROLASE"/>
    <property type="match status" value="1"/>
</dbReference>
<reference evidence="10" key="1">
    <citation type="submission" date="2021-05" db="EMBL/GenBank/DDBJ databases">
        <authorList>
            <person name="Alioto T."/>
            <person name="Alioto T."/>
            <person name="Gomez Garrido J."/>
        </authorList>
    </citation>
    <scope>NUCLEOTIDE SEQUENCE</scope>
</reference>
<evidence type="ECO:0000259" key="8">
    <source>
        <dbReference type="PROSITE" id="PS50053"/>
    </source>
</evidence>
<dbReference type="FunFam" id="3.90.70.10:FF:000032">
    <property type="entry name" value="Ubiquitin carboxyl-terminal hydrolase 14"/>
    <property type="match status" value="1"/>
</dbReference>
<accession>A0A8D8UWU3</accession>
<dbReference type="EC" id="3.4.19.12" evidence="7"/>
<evidence type="ECO:0000256" key="6">
    <source>
        <dbReference type="ARBA" id="ARBA00022807"/>
    </source>
</evidence>
<dbReference type="CDD" id="cd02657">
    <property type="entry name" value="Peptidase_C19A"/>
    <property type="match status" value="1"/>
</dbReference>
<keyword evidence="6 7" id="KW-0788">Thiol protease</keyword>
<evidence type="ECO:0000313" key="10">
    <source>
        <dbReference type="EMBL" id="CAG6710307.1"/>
    </source>
</evidence>
<dbReference type="InterPro" id="IPR019954">
    <property type="entry name" value="Ubiquitin_CS"/>
</dbReference>
<dbReference type="CDD" id="cd16104">
    <property type="entry name" value="Ubl_USP14_like"/>
    <property type="match status" value="1"/>
</dbReference>
<dbReference type="InterPro" id="IPR028889">
    <property type="entry name" value="USP"/>
</dbReference>
<feature type="domain" description="USP" evidence="9">
    <location>
        <begin position="105"/>
        <end position="477"/>
    </location>
</feature>
<dbReference type="GO" id="GO:0016579">
    <property type="term" value="P:protein deubiquitination"/>
    <property type="evidence" value="ECO:0007669"/>
    <property type="project" value="InterPro"/>
</dbReference>
<dbReference type="SUPFAM" id="SSF54001">
    <property type="entry name" value="Cysteine proteinases"/>
    <property type="match status" value="1"/>
</dbReference>
<dbReference type="PANTHER" id="PTHR43982:SF1">
    <property type="entry name" value="UBIQUITIN CARBOXYL-TERMINAL HYDROLASE 14"/>
    <property type="match status" value="1"/>
</dbReference>
<protein>
    <recommendedName>
        <fullName evidence="7">Ubiquitin carboxyl-terminal hydrolase</fullName>
        <ecNumber evidence="7">3.4.19.12</ecNumber>
    </recommendedName>
</protein>
<dbReference type="InterPro" id="IPR018200">
    <property type="entry name" value="USP_CS"/>
</dbReference>
<dbReference type="Pfam" id="PF00240">
    <property type="entry name" value="ubiquitin"/>
    <property type="match status" value="1"/>
</dbReference>
<dbReference type="Gene3D" id="3.10.20.90">
    <property type="entry name" value="Phosphatidylinositol 3-kinase Catalytic Subunit, Chain A, domain 1"/>
    <property type="match status" value="1"/>
</dbReference>
<dbReference type="PROSITE" id="PS00299">
    <property type="entry name" value="UBIQUITIN_1"/>
    <property type="match status" value="1"/>
</dbReference>
<keyword evidence="5 7" id="KW-0378">Hydrolase</keyword>
<dbReference type="PROSITE" id="PS50053">
    <property type="entry name" value="UBIQUITIN_2"/>
    <property type="match status" value="1"/>
</dbReference>
<proteinExistence type="inferred from homology"/>
<evidence type="ECO:0000256" key="7">
    <source>
        <dbReference type="RuleBase" id="RU366025"/>
    </source>
</evidence>
<dbReference type="SUPFAM" id="SSF54236">
    <property type="entry name" value="Ubiquitin-like"/>
    <property type="match status" value="1"/>
</dbReference>
<dbReference type="InterPro" id="IPR000626">
    <property type="entry name" value="Ubiquitin-like_dom"/>
</dbReference>
<dbReference type="InterPro" id="IPR038765">
    <property type="entry name" value="Papain-like_cys_pep_sf"/>
</dbReference>
<evidence type="ECO:0000256" key="5">
    <source>
        <dbReference type="ARBA" id="ARBA00022801"/>
    </source>
</evidence>
<organism evidence="10">
    <name type="scientific">Cacopsylla melanoneura</name>
    <dbReference type="NCBI Taxonomy" id="428564"/>
    <lineage>
        <taxon>Eukaryota</taxon>
        <taxon>Metazoa</taxon>
        <taxon>Ecdysozoa</taxon>
        <taxon>Arthropoda</taxon>
        <taxon>Hexapoda</taxon>
        <taxon>Insecta</taxon>
        <taxon>Pterygota</taxon>
        <taxon>Neoptera</taxon>
        <taxon>Paraneoptera</taxon>
        <taxon>Hemiptera</taxon>
        <taxon>Sternorrhyncha</taxon>
        <taxon>Psylloidea</taxon>
        <taxon>Psyllidae</taxon>
        <taxon>Psyllinae</taxon>
        <taxon>Cacopsylla</taxon>
    </lineage>
</organism>
<dbReference type="GO" id="GO:0070628">
    <property type="term" value="F:proteasome binding"/>
    <property type="evidence" value="ECO:0007669"/>
    <property type="project" value="TreeGrafter"/>
</dbReference>
<keyword evidence="3 7" id="KW-0645">Protease</keyword>
<dbReference type="InterPro" id="IPR029071">
    <property type="entry name" value="Ubiquitin-like_domsf"/>
</dbReference>
<evidence type="ECO:0000256" key="2">
    <source>
        <dbReference type="ARBA" id="ARBA00008739"/>
    </source>
</evidence>
<sequence length="491" mass="56082">MPTYKVKVKWGKELFSIDVDTDEEPLLFKAQLFELTGVQTDRQKVMLKGVTLRDDEWDKFKVSNGSMILMMGSKEEDSMKEPTVKPKFVEDMNESERAVSLNLPSGLNNLGNTCYMNAVIQCLKTIPELKRALKNHKGDASSPAQTITMSLRDLYECMDNIKVSPSLSPFIMLQVLHNVFPRFADKADDGHYMQQDANECWTEIVRMLKALSAEKQADGQETDKNKFGSFVEQYLYTVMDVELKCAESDIEPATKSTESFQQLSCYITTDVKYMLPGLKNKLKEEIIKKSATLDRDATYIKTSKVCRLPAYLTIQFVRFYYKEKERINAKILKDIKFPIEFDAYELCTPELQEKLAPMREKIKVAEEKQAFEVKKDEKKKMLQQKEGVDKEVETYPFSFDGDIGSNNSGLYTLQAVLTHKGRTSSSGHYVAWVKHPSNGSWIKCDDDTVYPISEEEVLKLSGGGDWHTAYLLLYGPKKLEKTPEEPMTTSP</sequence>
<dbReference type="Pfam" id="PF00443">
    <property type="entry name" value="UCH"/>
    <property type="match status" value="1"/>
</dbReference>
<dbReference type="PROSITE" id="PS00972">
    <property type="entry name" value="USP_1"/>
    <property type="match status" value="1"/>
</dbReference>
<comment type="catalytic activity">
    <reaction evidence="1 7">
        <text>Thiol-dependent hydrolysis of ester, thioester, amide, peptide and isopeptide bonds formed by the C-terminal Gly of ubiquitin (a 76-residue protein attached to proteins as an intracellular targeting signal).</text>
        <dbReference type="EC" id="3.4.19.12"/>
    </reaction>
</comment>
<dbReference type="Gene3D" id="3.90.70.10">
    <property type="entry name" value="Cysteine proteinases"/>
    <property type="match status" value="1"/>
</dbReference>
<dbReference type="GO" id="GO:0004843">
    <property type="term" value="F:cysteine-type deubiquitinase activity"/>
    <property type="evidence" value="ECO:0007669"/>
    <property type="project" value="UniProtKB-UniRule"/>
</dbReference>
<evidence type="ECO:0000256" key="3">
    <source>
        <dbReference type="ARBA" id="ARBA00022670"/>
    </source>
</evidence>
<keyword evidence="4 7" id="KW-0833">Ubl conjugation pathway</keyword>
<dbReference type="PROSITE" id="PS00973">
    <property type="entry name" value="USP_2"/>
    <property type="match status" value="1"/>
</dbReference>
<dbReference type="SMART" id="SM00213">
    <property type="entry name" value="UBQ"/>
    <property type="match status" value="1"/>
</dbReference>
<evidence type="ECO:0000256" key="4">
    <source>
        <dbReference type="ARBA" id="ARBA00022786"/>
    </source>
</evidence>
<dbReference type="AlphaFoldDB" id="A0A8D8UWU3"/>
<dbReference type="GO" id="GO:0043161">
    <property type="term" value="P:proteasome-mediated ubiquitin-dependent protein catabolic process"/>
    <property type="evidence" value="ECO:0007669"/>
    <property type="project" value="InterPro"/>
</dbReference>
<dbReference type="EMBL" id="HBUF01346889">
    <property type="protein sequence ID" value="CAG6710307.1"/>
    <property type="molecule type" value="Transcribed_RNA"/>
</dbReference>
<dbReference type="PROSITE" id="PS50235">
    <property type="entry name" value="USP_3"/>
    <property type="match status" value="1"/>
</dbReference>